<feature type="transmembrane region" description="Helical" evidence="6">
    <location>
        <begin position="63"/>
        <end position="85"/>
    </location>
</feature>
<keyword evidence="4 6" id="KW-1133">Transmembrane helix</keyword>
<dbReference type="OrthoDB" id="106838at2"/>
<gene>
    <name evidence="7" type="ORF">SAMN05216412_101362</name>
</gene>
<dbReference type="RefSeq" id="WP_074703969.1">
    <property type="nucleotide sequence ID" value="NZ_FOHI01000001.1"/>
</dbReference>
<evidence type="ECO:0000256" key="3">
    <source>
        <dbReference type="ARBA" id="ARBA00022692"/>
    </source>
</evidence>
<keyword evidence="3 6" id="KW-0812">Transmembrane</keyword>
<feature type="transmembrane region" description="Helical" evidence="6">
    <location>
        <begin position="267"/>
        <end position="290"/>
    </location>
</feature>
<feature type="transmembrane region" description="Helical" evidence="6">
    <location>
        <begin position="239"/>
        <end position="260"/>
    </location>
</feature>
<dbReference type="Proteomes" id="UP000183339">
    <property type="component" value="Unassembled WGS sequence"/>
</dbReference>
<dbReference type="EMBL" id="FOHI01000001">
    <property type="protein sequence ID" value="SES72060.1"/>
    <property type="molecule type" value="Genomic_DNA"/>
</dbReference>
<evidence type="ECO:0000256" key="5">
    <source>
        <dbReference type="ARBA" id="ARBA00023136"/>
    </source>
</evidence>
<dbReference type="Pfam" id="PF01594">
    <property type="entry name" value="AI-2E_transport"/>
    <property type="match status" value="1"/>
</dbReference>
<dbReference type="AlphaFoldDB" id="A0A1H9YSM8"/>
<evidence type="ECO:0000256" key="2">
    <source>
        <dbReference type="ARBA" id="ARBA00009773"/>
    </source>
</evidence>
<evidence type="ECO:0000313" key="7">
    <source>
        <dbReference type="EMBL" id="SES72060.1"/>
    </source>
</evidence>
<dbReference type="PANTHER" id="PTHR21716">
    <property type="entry name" value="TRANSMEMBRANE PROTEIN"/>
    <property type="match status" value="1"/>
</dbReference>
<comment type="similarity">
    <text evidence="2">Belongs to the autoinducer-2 exporter (AI-2E) (TC 2.A.86) family.</text>
</comment>
<feature type="transmembrane region" description="Helical" evidence="6">
    <location>
        <begin position="158"/>
        <end position="176"/>
    </location>
</feature>
<protein>
    <submittedName>
        <fullName evidence="7">Predicted PurR-regulated permease PerM</fullName>
    </submittedName>
</protein>
<evidence type="ECO:0000256" key="1">
    <source>
        <dbReference type="ARBA" id="ARBA00004141"/>
    </source>
</evidence>
<name>A0A1H9YSM8_9PROT</name>
<feature type="transmembrane region" description="Helical" evidence="6">
    <location>
        <begin position="33"/>
        <end position="51"/>
    </location>
</feature>
<evidence type="ECO:0000313" key="8">
    <source>
        <dbReference type="Proteomes" id="UP000183339"/>
    </source>
</evidence>
<accession>A0A1H9YSM8</accession>
<organism evidence="7 8">
    <name type="scientific">Nitrosospira multiformis</name>
    <dbReference type="NCBI Taxonomy" id="1231"/>
    <lineage>
        <taxon>Bacteria</taxon>
        <taxon>Pseudomonadati</taxon>
        <taxon>Pseudomonadota</taxon>
        <taxon>Betaproteobacteria</taxon>
        <taxon>Nitrosomonadales</taxon>
        <taxon>Nitrosomonadaceae</taxon>
        <taxon>Nitrosospira</taxon>
    </lineage>
</organism>
<evidence type="ECO:0000256" key="6">
    <source>
        <dbReference type="SAM" id="Phobius"/>
    </source>
</evidence>
<dbReference type="GO" id="GO:0016020">
    <property type="term" value="C:membrane"/>
    <property type="evidence" value="ECO:0007669"/>
    <property type="project" value="UniProtKB-SubCell"/>
</dbReference>
<keyword evidence="5 6" id="KW-0472">Membrane</keyword>
<evidence type="ECO:0000256" key="4">
    <source>
        <dbReference type="ARBA" id="ARBA00022989"/>
    </source>
</evidence>
<feature type="transmembrane region" description="Helical" evidence="6">
    <location>
        <begin position="310"/>
        <end position="343"/>
    </location>
</feature>
<dbReference type="PANTHER" id="PTHR21716:SF4">
    <property type="entry name" value="TRANSMEMBRANE PROTEIN 245"/>
    <property type="match status" value="1"/>
</dbReference>
<feature type="transmembrane region" description="Helical" evidence="6">
    <location>
        <begin position="216"/>
        <end position="233"/>
    </location>
</feature>
<comment type="subcellular location">
    <subcellularLocation>
        <location evidence="1">Membrane</location>
        <topology evidence="1">Multi-pass membrane protein</topology>
    </subcellularLocation>
</comment>
<dbReference type="InterPro" id="IPR002549">
    <property type="entry name" value="AI-2E-like"/>
</dbReference>
<reference evidence="7 8" key="1">
    <citation type="submission" date="2016-10" db="EMBL/GenBank/DDBJ databases">
        <authorList>
            <person name="de Groot N.N."/>
        </authorList>
    </citation>
    <scope>NUCLEOTIDE SEQUENCE [LARGE SCALE GENOMIC DNA]</scope>
    <source>
        <strain evidence="7 8">Nl7</strain>
    </source>
</reference>
<sequence>MNSPELQQKAFLLLLIVISLAFGWILLPFFGAIFWGSVLAIIFVPFYRWLLERLGQRQNLAALTTLLLCLIMVILPFTLITASLLQEGVVFYQRIRSGELNFGAYFEQVMSALPPWIVKFLDNAGLARISELKDTLSNIALQGSQRLAEEALQMGQNTFEFVVSFGIMLYLLFFLLRDGTLLSAKIKQAIPLRPEHKRNLFGKFTTVVRATVKGNIAVAAIQGTLGGVIFSFLGIQGALLWGFVMAFLSLLPAIGAALIWAPVAIYFLLTGAIWQGITLIAFGVLVIGMVDNVLRPILVGQDTRMPDYVVLISTLGGMVLFGLNGFVIGPVIAALFIAAWDLFSTTRERLND</sequence>
<proteinExistence type="inferred from homology"/>